<sequence>MTLERCRGQVIPWENGNPRLGRGALSDLSGWGNISANPPTSPALLLCQSSTSSRSFSSGCPSSSRARWRWRRRPRFIRDPNT</sequence>
<name>A0ABP1C8Y7_9GAMM</name>
<reference evidence="1 2" key="1">
    <citation type="submission" date="2024-04" db="EMBL/GenBank/DDBJ databases">
        <authorList>
            <person name="Cremers G."/>
        </authorList>
    </citation>
    <scope>NUCLEOTIDE SEQUENCE [LARGE SCALE GENOMIC DNA]</scope>
    <source>
        <strain evidence="1">MeCH1-AG</strain>
    </source>
</reference>
<proteinExistence type="predicted"/>
<protein>
    <submittedName>
        <fullName evidence="1">Uncharacterized protein</fullName>
    </submittedName>
</protein>
<evidence type="ECO:0000313" key="1">
    <source>
        <dbReference type="EMBL" id="CAL1240292.1"/>
    </source>
</evidence>
<keyword evidence="2" id="KW-1185">Reference proteome</keyword>
<accession>A0ABP1C8Y7</accession>
<dbReference type="Proteomes" id="UP001497493">
    <property type="component" value="Chromosome"/>
</dbReference>
<gene>
    <name evidence="1" type="ORF">MECH1_V1_1516</name>
</gene>
<organism evidence="1 2">
    <name type="scientific">Candidatus Methylocalor cossyra</name>
    <dbReference type="NCBI Taxonomy" id="3108543"/>
    <lineage>
        <taxon>Bacteria</taxon>
        <taxon>Pseudomonadati</taxon>
        <taxon>Pseudomonadota</taxon>
        <taxon>Gammaproteobacteria</taxon>
        <taxon>Methylococcales</taxon>
        <taxon>Methylococcaceae</taxon>
        <taxon>Candidatus Methylocalor</taxon>
    </lineage>
</organism>
<dbReference type="EMBL" id="OZ026884">
    <property type="protein sequence ID" value="CAL1240292.1"/>
    <property type="molecule type" value="Genomic_DNA"/>
</dbReference>
<evidence type="ECO:0000313" key="2">
    <source>
        <dbReference type="Proteomes" id="UP001497493"/>
    </source>
</evidence>